<sequence length="109" mass="12073">MAIQQISQGENGKLTYKFSTQDTVPPYGADYFYINPSNGEILTINNLRGDNLKQYKFVVIAQDGGVPKKQSSIPVTIIFERNPSGPLSTYRVSTRSLSMKVHQSTVISS</sequence>
<evidence type="ECO:0000313" key="4">
    <source>
        <dbReference type="Proteomes" id="UP000507470"/>
    </source>
</evidence>
<dbReference type="OrthoDB" id="6156186at2759"/>
<reference evidence="3 4" key="1">
    <citation type="submission" date="2020-06" db="EMBL/GenBank/DDBJ databases">
        <authorList>
            <person name="Li R."/>
            <person name="Bekaert M."/>
        </authorList>
    </citation>
    <scope>NUCLEOTIDE SEQUENCE [LARGE SCALE GENOMIC DNA]</scope>
    <source>
        <strain evidence="4">wild</strain>
    </source>
</reference>
<name>A0A6J8CSZ5_MYTCO</name>
<evidence type="ECO:0000259" key="2">
    <source>
        <dbReference type="PROSITE" id="PS50268"/>
    </source>
</evidence>
<accession>A0A6J8CSZ5</accession>
<keyword evidence="1" id="KW-0106">Calcium</keyword>
<keyword evidence="4" id="KW-1185">Reference proteome</keyword>
<dbReference type="AlphaFoldDB" id="A0A6J8CSZ5"/>
<feature type="domain" description="Cadherin" evidence="2">
    <location>
        <begin position="9"/>
        <end position="88"/>
    </location>
</feature>
<dbReference type="InterPro" id="IPR015919">
    <property type="entry name" value="Cadherin-like_sf"/>
</dbReference>
<dbReference type="Gene3D" id="2.60.40.60">
    <property type="entry name" value="Cadherins"/>
    <property type="match status" value="1"/>
</dbReference>
<dbReference type="GO" id="GO:0016020">
    <property type="term" value="C:membrane"/>
    <property type="evidence" value="ECO:0007669"/>
    <property type="project" value="InterPro"/>
</dbReference>
<dbReference type="SUPFAM" id="SSF49313">
    <property type="entry name" value="Cadherin-like"/>
    <property type="match status" value="1"/>
</dbReference>
<dbReference type="EMBL" id="CACVKT020005792">
    <property type="protein sequence ID" value="CAC5398000.1"/>
    <property type="molecule type" value="Genomic_DNA"/>
</dbReference>
<organism evidence="3 4">
    <name type="scientific">Mytilus coruscus</name>
    <name type="common">Sea mussel</name>
    <dbReference type="NCBI Taxonomy" id="42192"/>
    <lineage>
        <taxon>Eukaryota</taxon>
        <taxon>Metazoa</taxon>
        <taxon>Spiralia</taxon>
        <taxon>Lophotrochozoa</taxon>
        <taxon>Mollusca</taxon>
        <taxon>Bivalvia</taxon>
        <taxon>Autobranchia</taxon>
        <taxon>Pteriomorphia</taxon>
        <taxon>Mytilida</taxon>
        <taxon>Mytiloidea</taxon>
        <taxon>Mytilidae</taxon>
        <taxon>Mytilinae</taxon>
        <taxon>Mytilus</taxon>
    </lineage>
</organism>
<gene>
    <name evidence="3" type="ORF">MCOR_32400</name>
</gene>
<dbReference type="Pfam" id="PF00028">
    <property type="entry name" value="Cadherin"/>
    <property type="match status" value="1"/>
</dbReference>
<protein>
    <recommendedName>
        <fullName evidence="2">Cadherin domain-containing protein</fullName>
    </recommendedName>
</protein>
<dbReference type="InterPro" id="IPR002126">
    <property type="entry name" value="Cadherin-like_dom"/>
</dbReference>
<dbReference type="GO" id="GO:0005509">
    <property type="term" value="F:calcium ion binding"/>
    <property type="evidence" value="ECO:0007669"/>
    <property type="project" value="UniProtKB-UniRule"/>
</dbReference>
<dbReference type="GO" id="GO:0007156">
    <property type="term" value="P:homophilic cell adhesion via plasma membrane adhesion molecules"/>
    <property type="evidence" value="ECO:0007669"/>
    <property type="project" value="InterPro"/>
</dbReference>
<proteinExistence type="predicted"/>
<dbReference type="PROSITE" id="PS50268">
    <property type="entry name" value="CADHERIN_2"/>
    <property type="match status" value="1"/>
</dbReference>
<evidence type="ECO:0000313" key="3">
    <source>
        <dbReference type="EMBL" id="CAC5398000.1"/>
    </source>
</evidence>
<dbReference type="Proteomes" id="UP000507470">
    <property type="component" value="Unassembled WGS sequence"/>
</dbReference>
<dbReference type="CDD" id="cd11304">
    <property type="entry name" value="Cadherin_repeat"/>
    <property type="match status" value="1"/>
</dbReference>
<evidence type="ECO:0000256" key="1">
    <source>
        <dbReference type="PROSITE-ProRule" id="PRU00043"/>
    </source>
</evidence>